<dbReference type="GO" id="GO:0016788">
    <property type="term" value="F:hydrolase activity, acting on ester bonds"/>
    <property type="evidence" value="ECO:0007669"/>
    <property type="project" value="InterPro"/>
</dbReference>
<sequence length="548" mass="61488">MKTAFASTLALGVLASLATAAPTQHNKKGHSFCWHRTDTVIIINSFVFGDSYSNLMGGGGTVDHTWSNFSSNAQIYDNPIIENKTSSGGLDWNQYLTGCHEGLPQKCDPQLWNFAYSGAVIDNDAIDNHEPDSVSFVEQIDRWINKLNPTLKWNPASSLGIFFIGLNDVYYTAPMKNVTASLYDEIQDTYFEKMHEMYLHNLRSFMFFNVPSWTRTPYGLENPDIPNDKWASIYNHKLVERMEKFQKAHKDAHVLYFDTRTHMDYYIDHYDRYGFENITTFCPNNTAADIHTNYADYGCLPMEKEREKQNRLSLTHTLDLFPFTHTSYSMNEADPHFEHNPRHSSGTRLSMPVAAQVPTTTSTIPATQAYNQLDNELPSTIWTRIIDRFRYGKLMLVGSGFVGVLAVMFIVLGSLDVFHNNRYRSALGLGPSSGDHSKFEGDSWGSVSADHFDLHGKGDGTYYDPGVGILSCGTRFTAQDNVVALNHVDYGSYVNPNESPVCGACIKITGPLGSVKATIQDMCPQCGQGKLITRGMGYFEDAFANMMD</sequence>
<dbReference type="PANTHER" id="PTHR31836:SF21">
    <property type="entry name" value="EXPANSIN-LIKE PROTEIN 7"/>
    <property type="match status" value="1"/>
</dbReference>
<dbReference type="PANTHER" id="PTHR31836">
    <property type="match status" value="1"/>
</dbReference>
<dbReference type="SUPFAM" id="SSF52266">
    <property type="entry name" value="SGNH hydrolase"/>
    <property type="match status" value="1"/>
</dbReference>
<organism evidence="4 5">
    <name type="scientific">Lichtheimia corymbifera JMRC:FSU:9682</name>
    <dbReference type="NCBI Taxonomy" id="1263082"/>
    <lineage>
        <taxon>Eukaryota</taxon>
        <taxon>Fungi</taxon>
        <taxon>Fungi incertae sedis</taxon>
        <taxon>Mucoromycota</taxon>
        <taxon>Mucoromycotina</taxon>
        <taxon>Mucoromycetes</taxon>
        <taxon>Mucorales</taxon>
        <taxon>Lichtheimiaceae</taxon>
        <taxon>Lichtheimia</taxon>
    </lineage>
</organism>
<dbReference type="STRING" id="1263082.A0A068S8Y8"/>
<keyword evidence="2" id="KW-1133">Transmembrane helix</keyword>
<dbReference type="Gene3D" id="2.40.40.10">
    <property type="entry name" value="RlpA-like domain"/>
    <property type="match status" value="1"/>
</dbReference>
<dbReference type="EMBL" id="CBTN010000061">
    <property type="protein sequence ID" value="CDH58828.1"/>
    <property type="molecule type" value="Genomic_DNA"/>
</dbReference>
<feature type="chain" id="PRO_5001655923" evidence="3">
    <location>
        <begin position="21"/>
        <end position="548"/>
    </location>
</feature>
<gene>
    <name evidence="4" type="ORF">LCOR_09676.1</name>
</gene>
<dbReference type="Proteomes" id="UP000027586">
    <property type="component" value="Unassembled WGS sequence"/>
</dbReference>
<keyword evidence="5" id="KW-1185">Reference proteome</keyword>
<keyword evidence="2" id="KW-0472">Membrane</keyword>
<accession>A0A068S8Y8</accession>
<proteinExistence type="predicted"/>
<dbReference type="OrthoDB" id="1600564at2759"/>
<reference evidence="4" key="1">
    <citation type="submission" date="2013-08" db="EMBL/GenBank/DDBJ databases">
        <title>Gene expansion shapes genome architecture in the human pathogen Lichtheimia corymbifera: an evolutionary genomics analysis in the ancient terrestrial Mucorales (Mucoromycotina).</title>
        <authorList>
            <person name="Schwartze V.U."/>
            <person name="Winter S."/>
            <person name="Shelest E."/>
            <person name="Marcet-Houben M."/>
            <person name="Horn F."/>
            <person name="Wehner S."/>
            <person name="Hoffmann K."/>
            <person name="Riege K."/>
            <person name="Sammeth M."/>
            <person name="Nowrousian M."/>
            <person name="Valiante V."/>
            <person name="Linde J."/>
            <person name="Jacobsen I.D."/>
            <person name="Marz M."/>
            <person name="Brakhage A.A."/>
            <person name="Gabaldon T."/>
            <person name="Bocker S."/>
            <person name="Voigt K."/>
        </authorList>
    </citation>
    <scope>NUCLEOTIDE SEQUENCE [LARGE SCALE GENOMIC DNA]</scope>
    <source>
        <strain evidence="4">FSU 9682</strain>
    </source>
</reference>
<evidence type="ECO:0000256" key="2">
    <source>
        <dbReference type="SAM" id="Phobius"/>
    </source>
</evidence>
<feature type="transmembrane region" description="Helical" evidence="2">
    <location>
        <begin position="394"/>
        <end position="415"/>
    </location>
</feature>
<dbReference type="InterPro" id="IPR001087">
    <property type="entry name" value="GDSL"/>
</dbReference>
<feature type="signal peptide" evidence="3">
    <location>
        <begin position="1"/>
        <end position="20"/>
    </location>
</feature>
<evidence type="ECO:0000313" key="5">
    <source>
        <dbReference type="Proteomes" id="UP000027586"/>
    </source>
</evidence>
<name>A0A068S8Y8_9FUNG</name>
<dbReference type="Gene3D" id="3.40.50.1110">
    <property type="entry name" value="SGNH hydrolase"/>
    <property type="match status" value="1"/>
</dbReference>
<keyword evidence="1 3" id="KW-0732">Signal</keyword>
<evidence type="ECO:0000256" key="3">
    <source>
        <dbReference type="SAM" id="SignalP"/>
    </source>
</evidence>
<dbReference type="InterPro" id="IPR051477">
    <property type="entry name" value="Expansin_CellWall"/>
</dbReference>
<dbReference type="AlphaFoldDB" id="A0A068S8Y8"/>
<dbReference type="VEuPathDB" id="FungiDB:LCOR_09676.1"/>
<dbReference type="CDD" id="cd22191">
    <property type="entry name" value="DPBB_RlpA_EXP_N-like"/>
    <property type="match status" value="1"/>
</dbReference>
<dbReference type="SUPFAM" id="SSF50685">
    <property type="entry name" value="Barwin-like endoglucanases"/>
    <property type="match status" value="1"/>
</dbReference>
<dbReference type="Pfam" id="PF00657">
    <property type="entry name" value="Lipase_GDSL"/>
    <property type="match status" value="1"/>
</dbReference>
<dbReference type="InterPro" id="IPR036908">
    <property type="entry name" value="RlpA-like_sf"/>
</dbReference>
<comment type="caution">
    <text evidence="4">The sequence shown here is derived from an EMBL/GenBank/DDBJ whole genome shotgun (WGS) entry which is preliminary data.</text>
</comment>
<evidence type="ECO:0000256" key="1">
    <source>
        <dbReference type="ARBA" id="ARBA00022729"/>
    </source>
</evidence>
<dbReference type="InterPro" id="IPR036514">
    <property type="entry name" value="SGNH_hydro_sf"/>
</dbReference>
<keyword evidence="2" id="KW-0812">Transmembrane</keyword>
<evidence type="ECO:0000313" key="4">
    <source>
        <dbReference type="EMBL" id="CDH58828.1"/>
    </source>
</evidence>
<protein>
    <submittedName>
        <fullName evidence="4">Lysophospholipase a</fullName>
    </submittedName>
</protein>